<dbReference type="Gene3D" id="3.30.530.20">
    <property type="match status" value="1"/>
</dbReference>
<dbReference type="RefSeq" id="WP_101269392.1">
    <property type="nucleotide sequence ID" value="NZ_NWTK01000014.1"/>
</dbReference>
<evidence type="ECO:0000313" key="1">
    <source>
        <dbReference type="EMBL" id="PKR51642.1"/>
    </source>
</evidence>
<comment type="caution">
    <text evidence="1">The sequence shown here is derived from an EMBL/GenBank/DDBJ whole genome shotgun (WGS) entry which is preliminary data.</text>
</comment>
<proteinExistence type="predicted"/>
<protein>
    <recommendedName>
        <fullName evidence="3">ATPase</fullName>
    </recommendedName>
</protein>
<dbReference type="EMBL" id="NWTK01000014">
    <property type="protein sequence ID" value="PKR51642.1"/>
    <property type="molecule type" value="Genomic_DNA"/>
</dbReference>
<organism evidence="1 2">
    <name type="scientific">Thalassospira marina</name>
    <dbReference type="NCBI Taxonomy" id="2048283"/>
    <lineage>
        <taxon>Bacteria</taxon>
        <taxon>Pseudomonadati</taxon>
        <taxon>Pseudomonadota</taxon>
        <taxon>Alphaproteobacteria</taxon>
        <taxon>Rhodospirillales</taxon>
        <taxon>Thalassospiraceae</taxon>
        <taxon>Thalassospira</taxon>
    </lineage>
</organism>
<dbReference type="OrthoDB" id="9800600at2"/>
<gene>
    <name evidence="1" type="ORF">COO20_18870</name>
</gene>
<name>A0A2N3KM48_9PROT</name>
<evidence type="ECO:0008006" key="3">
    <source>
        <dbReference type="Google" id="ProtNLM"/>
    </source>
</evidence>
<sequence>MTEENFTADGQDMALLDPVTVEITVPRDPEAAFIAFTEGFSEWWPRATHTISREECTGIKMHPGLGGEIIETARGRDPQIWGKIEIWLPGEQVAFTWHPGWDAGDYTRVSVSFDQNAFGHCVVKLVHWEWENLGEIANAVRDGYVTGWQQVFGEVFATYLRQGKK</sequence>
<dbReference type="Proteomes" id="UP000233597">
    <property type="component" value="Unassembled WGS sequence"/>
</dbReference>
<dbReference type="AlphaFoldDB" id="A0A2N3KM48"/>
<accession>A0A2N3KM48</accession>
<reference evidence="1 2" key="1">
    <citation type="submission" date="2017-09" db="EMBL/GenBank/DDBJ databases">
        <title>Biodiversity and function of Thalassospira species in the particle-attached aromatic-hydrocarbon-degrading consortia from the surface seawater of the South China Sea.</title>
        <authorList>
            <person name="Dong C."/>
            <person name="Liu R."/>
            <person name="Shao Z."/>
        </authorList>
    </citation>
    <scope>NUCLEOTIDE SEQUENCE [LARGE SCALE GENOMIC DNA]</scope>
    <source>
        <strain evidence="1 2">CSC1P2</strain>
    </source>
</reference>
<evidence type="ECO:0000313" key="2">
    <source>
        <dbReference type="Proteomes" id="UP000233597"/>
    </source>
</evidence>
<dbReference type="InterPro" id="IPR023393">
    <property type="entry name" value="START-like_dom_sf"/>
</dbReference>
<dbReference type="SUPFAM" id="SSF55961">
    <property type="entry name" value="Bet v1-like"/>
    <property type="match status" value="1"/>
</dbReference>